<dbReference type="EMBL" id="JAPFFF010000041">
    <property type="protein sequence ID" value="KAK8841339.1"/>
    <property type="molecule type" value="Genomic_DNA"/>
</dbReference>
<dbReference type="InterPro" id="IPR000719">
    <property type="entry name" value="Prot_kinase_dom"/>
</dbReference>
<dbReference type="Gene3D" id="1.10.510.10">
    <property type="entry name" value="Transferase(Phosphotransferase) domain 1"/>
    <property type="match status" value="1"/>
</dbReference>
<dbReference type="Pfam" id="PF00069">
    <property type="entry name" value="Pkinase"/>
    <property type="match status" value="1"/>
</dbReference>
<dbReference type="Proteomes" id="UP001470230">
    <property type="component" value="Unassembled WGS sequence"/>
</dbReference>
<evidence type="ECO:0000259" key="1">
    <source>
        <dbReference type="PROSITE" id="PS50011"/>
    </source>
</evidence>
<name>A0ABR2H556_9EUKA</name>
<gene>
    <name evidence="2" type="ORF">M9Y10_026953</name>
</gene>
<proteinExistence type="predicted"/>
<dbReference type="SUPFAM" id="SSF56112">
    <property type="entry name" value="Protein kinase-like (PK-like)"/>
    <property type="match status" value="1"/>
</dbReference>
<protein>
    <recommendedName>
        <fullName evidence="1">Protein kinase domain-containing protein</fullName>
    </recommendedName>
</protein>
<evidence type="ECO:0000313" key="2">
    <source>
        <dbReference type="EMBL" id="KAK8841339.1"/>
    </source>
</evidence>
<evidence type="ECO:0000313" key="3">
    <source>
        <dbReference type="Proteomes" id="UP001470230"/>
    </source>
</evidence>
<reference evidence="2 3" key="1">
    <citation type="submission" date="2024-04" db="EMBL/GenBank/DDBJ databases">
        <title>Tritrichomonas musculus Genome.</title>
        <authorList>
            <person name="Alves-Ferreira E."/>
            <person name="Grigg M."/>
            <person name="Lorenzi H."/>
            <person name="Galac M."/>
        </authorList>
    </citation>
    <scope>NUCLEOTIDE SEQUENCE [LARGE SCALE GENOMIC DNA]</scope>
    <source>
        <strain evidence="2 3">EAF2021</strain>
    </source>
</reference>
<sequence length="205" mass="23721">MDSNHDLLDLDDFELSKKLDVINNNEFYEVINKKTNKLYFAKILMHELKNLPLQKQINISHELNVLPKLTHPSILRYIGYSPVDFSNNPNLVIITEPFSKDTLSDICKYKKKEQKSLGWTDSKKYINIYGIALAMQYLHSHDIIHCDLNTDNVYLDSSFYPKVNGFEYSKTPLNMTVNCIISPNLHSSVGEARLTTRYEFVENGP</sequence>
<dbReference type="SMART" id="SM00220">
    <property type="entry name" value="S_TKc"/>
    <property type="match status" value="1"/>
</dbReference>
<dbReference type="PANTHER" id="PTHR44329:SF214">
    <property type="entry name" value="PROTEIN KINASE DOMAIN-CONTAINING PROTEIN"/>
    <property type="match status" value="1"/>
</dbReference>
<dbReference type="PROSITE" id="PS50011">
    <property type="entry name" value="PROTEIN_KINASE_DOM"/>
    <property type="match status" value="1"/>
</dbReference>
<accession>A0ABR2H556</accession>
<dbReference type="PANTHER" id="PTHR44329">
    <property type="entry name" value="SERINE/THREONINE-PROTEIN KINASE TNNI3K-RELATED"/>
    <property type="match status" value="1"/>
</dbReference>
<organism evidence="2 3">
    <name type="scientific">Tritrichomonas musculus</name>
    <dbReference type="NCBI Taxonomy" id="1915356"/>
    <lineage>
        <taxon>Eukaryota</taxon>
        <taxon>Metamonada</taxon>
        <taxon>Parabasalia</taxon>
        <taxon>Tritrichomonadida</taxon>
        <taxon>Tritrichomonadidae</taxon>
        <taxon>Tritrichomonas</taxon>
    </lineage>
</organism>
<dbReference type="InterPro" id="IPR011009">
    <property type="entry name" value="Kinase-like_dom_sf"/>
</dbReference>
<comment type="caution">
    <text evidence="2">The sequence shown here is derived from an EMBL/GenBank/DDBJ whole genome shotgun (WGS) entry which is preliminary data.</text>
</comment>
<dbReference type="InterPro" id="IPR051681">
    <property type="entry name" value="Ser/Thr_Kinases-Pseudokinases"/>
</dbReference>
<feature type="domain" description="Protein kinase" evidence="1">
    <location>
        <begin position="13"/>
        <end position="205"/>
    </location>
</feature>
<keyword evidence="3" id="KW-1185">Reference proteome</keyword>